<dbReference type="Proteomes" id="UP000271380">
    <property type="component" value="Chromosome"/>
</dbReference>
<evidence type="ECO:0000313" key="2">
    <source>
        <dbReference type="EMBL" id="VEH05223.1"/>
    </source>
</evidence>
<evidence type="ECO:0000256" key="1">
    <source>
        <dbReference type="SAM" id="Phobius"/>
    </source>
</evidence>
<name>A0AB38VRD3_9CORY</name>
<organism evidence="2 3">
    <name type="scientific">Corynebacterium kutscheri</name>
    <dbReference type="NCBI Taxonomy" id="35755"/>
    <lineage>
        <taxon>Bacteria</taxon>
        <taxon>Bacillati</taxon>
        <taxon>Actinomycetota</taxon>
        <taxon>Actinomycetes</taxon>
        <taxon>Mycobacteriales</taxon>
        <taxon>Corynebacteriaceae</taxon>
        <taxon>Corynebacterium</taxon>
    </lineage>
</organism>
<sequence>MITSGIQVKDDAGSTTILAAGLAICIASVLVVIVALAQSSIDSHRVAVAAELAAVAAAYTHYYGNNGCAVAAEIAERNHGQLSDCYTTDMDITVTVSMRRHQYTATAGPL</sequence>
<dbReference type="NCBIfam" id="TIGR03816">
    <property type="entry name" value="tadE_like_DECH"/>
    <property type="match status" value="1"/>
</dbReference>
<feature type="transmembrane region" description="Helical" evidence="1">
    <location>
        <begin position="17"/>
        <end position="37"/>
    </location>
</feature>
<keyword evidence="1" id="KW-1133">Transmembrane helix</keyword>
<evidence type="ECO:0000313" key="3">
    <source>
        <dbReference type="Proteomes" id="UP000271380"/>
    </source>
</evidence>
<keyword evidence="1" id="KW-0812">Transmembrane</keyword>
<accession>A0AB38VRD3</accession>
<reference evidence="2 3" key="1">
    <citation type="submission" date="2018-12" db="EMBL/GenBank/DDBJ databases">
        <authorList>
            <consortium name="Pathogen Informatics"/>
        </authorList>
    </citation>
    <scope>NUCLEOTIDE SEQUENCE [LARGE SCALE GENOMIC DNA]</scope>
    <source>
        <strain evidence="2 3">NCTC949</strain>
    </source>
</reference>
<dbReference type="RefSeq" id="WP_126316393.1">
    <property type="nucleotide sequence ID" value="NZ_LR134377.1"/>
</dbReference>
<dbReference type="InterPro" id="IPR021202">
    <property type="entry name" value="Rv3654c-like"/>
</dbReference>
<dbReference type="EMBL" id="LR134377">
    <property type="protein sequence ID" value="VEH05223.1"/>
    <property type="molecule type" value="Genomic_DNA"/>
</dbReference>
<dbReference type="AlphaFoldDB" id="A0AB38VRD3"/>
<proteinExistence type="predicted"/>
<gene>
    <name evidence="2" type="ORF">NCTC949_00495</name>
</gene>
<keyword evidence="1" id="KW-0472">Membrane</keyword>
<protein>
    <submittedName>
        <fullName evidence="2">Secreted protein</fullName>
    </submittedName>
</protein>